<proteinExistence type="predicted"/>
<name>A0A844P8Q7_ALIFS</name>
<keyword evidence="1" id="KW-1133">Transmembrane helix</keyword>
<feature type="transmembrane region" description="Helical" evidence="1">
    <location>
        <begin position="192"/>
        <end position="211"/>
    </location>
</feature>
<feature type="transmembrane region" description="Helical" evidence="1">
    <location>
        <begin position="12"/>
        <end position="33"/>
    </location>
</feature>
<evidence type="ECO:0000256" key="1">
    <source>
        <dbReference type="SAM" id="Phobius"/>
    </source>
</evidence>
<accession>A0A844P8Q7</accession>
<reference evidence="2 3" key="1">
    <citation type="submission" date="2019-11" db="EMBL/GenBank/DDBJ databases">
        <title>Using colonization assays and comparative genomics to discover symbiosis behaviors and factors in Vibrio fischeri.</title>
        <authorList>
            <person name="Bongrand C."/>
            <person name="Moriano-Gutierrez S."/>
            <person name="Arevalo P."/>
            <person name="Mcfall-Ngai M."/>
            <person name="Visick K."/>
            <person name="Polz M.F."/>
            <person name="Ruby E.G."/>
        </authorList>
    </citation>
    <scope>NUCLEOTIDE SEQUENCE [LARGE SCALE GENOMIC DNA]</scope>
    <source>
        <strain evidence="3">emors.4.1</strain>
    </source>
</reference>
<comment type="caution">
    <text evidence="2">The sequence shown here is derived from an EMBL/GenBank/DDBJ whole genome shotgun (WGS) entry which is preliminary data.</text>
</comment>
<protein>
    <submittedName>
        <fullName evidence="2">Methyl-accepting chemotaxis protein</fullName>
    </submittedName>
</protein>
<organism evidence="2 3">
    <name type="scientific">Aliivibrio fischeri</name>
    <name type="common">Vibrio fischeri</name>
    <dbReference type="NCBI Taxonomy" id="668"/>
    <lineage>
        <taxon>Bacteria</taxon>
        <taxon>Pseudomonadati</taxon>
        <taxon>Pseudomonadota</taxon>
        <taxon>Gammaproteobacteria</taxon>
        <taxon>Vibrionales</taxon>
        <taxon>Vibrionaceae</taxon>
        <taxon>Aliivibrio</taxon>
    </lineage>
</organism>
<gene>
    <name evidence="2" type="ORF">GNP88_21230</name>
</gene>
<evidence type="ECO:0000313" key="3">
    <source>
        <dbReference type="Proteomes" id="UP000448038"/>
    </source>
</evidence>
<feature type="non-terminal residue" evidence="2">
    <location>
        <position position="230"/>
    </location>
</feature>
<keyword evidence="1" id="KW-0812">Transmembrane</keyword>
<evidence type="ECO:0000313" key="2">
    <source>
        <dbReference type="EMBL" id="MUK51595.1"/>
    </source>
</evidence>
<dbReference type="Proteomes" id="UP000448038">
    <property type="component" value="Unassembled WGS sequence"/>
</dbReference>
<keyword evidence="1" id="KW-0472">Membrane</keyword>
<dbReference type="EMBL" id="WOBN01000112">
    <property type="protein sequence ID" value="MUK51595.1"/>
    <property type="molecule type" value="Genomic_DNA"/>
</dbReference>
<dbReference type="AlphaFoldDB" id="A0A844P8Q7"/>
<sequence length="230" mass="26712">MQFTLKNKSIRFQILLPVAFTAISLFISLWIAMSNLKSEQTIIDANTKSFVFYKDKVVEIDDEIYSLRIDAVYAIYDNEHRADFIDNLEKRREHINVLLNELKIRKTFANEVNQISLKINDYAAFSKKLINYLDKKEKNIEVSENYDALIAQYRSVGDSMINAINHLSQQVNKFSDIVMNESYDKNIQVQNTAATVVMSVFIVSLLISWWLSNLIVHPIQKLQLVIRKLA</sequence>